<organism evidence="2 3">
    <name type="scientific">Volvox africanus</name>
    <dbReference type="NCBI Taxonomy" id="51714"/>
    <lineage>
        <taxon>Eukaryota</taxon>
        <taxon>Viridiplantae</taxon>
        <taxon>Chlorophyta</taxon>
        <taxon>core chlorophytes</taxon>
        <taxon>Chlorophyceae</taxon>
        <taxon>CS clade</taxon>
        <taxon>Chlamydomonadales</taxon>
        <taxon>Volvocaceae</taxon>
        <taxon>Volvox</taxon>
    </lineage>
</organism>
<dbReference type="InterPro" id="IPR023393">
    <property type="entry name" value="START-like_dom_sf"/>
</dbReference>
<sequence>MVFGRSRGSQPSEHVSAADRGSAHSRTGQVSAAPGDVKSEMGVVPGSVMTHSLKLKVHELKAHLRDRNTAVVDLRSEVDAPADVIFDLLADPHQHECIFESIEAAAAELVSEDGPVRKWRLDYRARWKFWKIGGVCENRLWMTTDRSCGTVSFVLREPGFLRTYEGTWTITGPDGKGPGACRGAGNVTATAIHPPPAMADGTRRRSSSGEALSPSSLPSANQVAISDYTEPQPHDLSPYVPARNSSSSLGGSRSSRNSLDCSNIINAFTSPSSDEASATLRSAKGVTGGDGNEGSDRSSNGACSNSRAGGVSGLTGAGIFAAIDSPFTPPPRLMTIVPPGESVTAVTDKPPSPPLPPSSSPPSHLPSRSPTTVCIRKSISPKISPPFPMNQMLKGHASDQVRKMLKGLLVATARKIEDETAEG</sequence>
<dbReference type="Proteomes" id="UP001165090">
    <property type="component" value="Unassembled WGS sequence"/>
</dbReference>
<evidence type="ECO:0000256" key="1">
    <source>
        <dbReference type="SAM" id="MobiDB-lite"/>
    </source>
</evidence>
<feature type="region of interest" description="Disordered" evidence="1">
    <location>
        <begin position="1"/>
        <end position="41"/>
    </location>
</feature>
<dbReference type="Gene3D" id="3.30.530.20">
    <property type="match status" value="1"/>
</dbReference>
<feature type="region of interest" description="Disordered" evidence="1">
    <location>
        <begin position="173"/>
        <end position="256"/>
    </location>
</feature>
<dbReference type="PANTHER" id="PTHR31385">
    <property type="entry name" value="PUTATIVE (DUF220)-RELATED"/>
    <property type="match status" value="1"/>
</dbReference>
<name>A0ABQ5S3I2_9CHLO</name>
<feature type="compositionally biased region" description="Polar residues" evidence="1">
    <location>
        <begin position="268"/>
        <end position="280"/>
    </location>
</feature>
<protein>
    <submittedName>
        <fullName evidence="2">Uncharacterized protein</fullName>
    </submittedName>
</protein>
<dbReference type="PANTHER" id="PTHR31385:SF1">
    <property type="entry name" value="PUTATIVE (DUF220)-RELATED"/>
    <property type="match status" value="1"/>
</dbReference>
<comment type="caution">
    <text evidence="2">The sequence shown here is derived from an EMBL/GenBank/DDBJ whole genome shotgun (WGS) entry which is preliminary data.</text>
</comment>
<feature type="compositionally biased region" description="Pro residues" evidence="1">
    <location>
        <begin position="350"/>
        <end position="364"/>
    </location>
</feature>
<accession>A0ABQ5S3I2</accession>
<evidence type="ECO:0000313" key="3">
    <source>
        <dbReference type="Proteomes" id="UP001165090"/>
    </source>
</evidence>
<keyword evidence="3" id="KW-1185">Reference proteome</keyword>
<feature type="compositionally biased region" description="Low complexity" evidence="1">
    <location>
        <begin position="244"/>
        <end position="256"/>
    </location>
</feature>
<feature type="region of interest" description="Disordered" evidence="1">
    <location>
        <begin position="268"/>
        <end position="305"/>
    </location>
</feature>
<evidence type="ECO:0000313" key="2">
    <source>
        <dbReference type="EMBL" id="GLI64130.1"/>
    </source>
</evidence>
<feature type="compositionally biased region" description="Low complexity" evidence="1">
    <location>
        <begin position="208"/>
        <end position="220"/>
    </location>
</feature>
<reference evidence="2 3" key="1">
    <citation type="journal article" date="2023" name="IScience">
        <title>Expanded male sex-determining region conserved during the evolution of homothallism in the green alga Volvox.</title>
        <authorList>
            <person name="Yamamoto K."/>
            <person name="Matsuzaki R."/>
            <person name="Mahakham W."/>
            <person name="Heman W."/>
            <person name="Sekimoto H."/>
            <person name="Kawachi M."/>
            <person name="Minakuchi Y."/>
            <person name="Toyoda A."/>
            <person name="Nozaki H."/>
        </authorList>
    </citation>
    <scope>NUCLEOTIDE SEQUENCE [LARGE SCALE GENOMIC DNA]</scope>
    <source>
        <strain evidence="2 3">NIES-4468</strain>
    </source>
</reference>
<feature type="region of interest" description="Disordered" evidence="1">
    <location>
        <begin position="336"/>
        <end position="372"/>
    </location>
</feature>
<dbReference type="SUPFAM" id="SSF55961">
    <property type="entry name" value="Bet v1-like"/>
    <property type="match status" value="1"/>
</dbReference>
<proteinExistence type="predicted"/>
<gene>
    <name evidence="2" type="ORF">VaNZ11_007311</name>
</gene>
<dbReference type="EMBL" id="BSDZ01000017">
    <property type="protein sequence ID" value="GLI64130.1"/>
    <property type="molecule type" value="Genomic_DNA"/>
</dbReference>